<accession>A0A0U3QI04</accession>
<organism evidence="3">
    <name type="scientific">Pseudarthrobacter sulfonivorans</name>
    <dbReference type="NCBI Taxonomy" id="121292"/>
    <lineage>
        <taxon>Bacteria</taxon>
        <taxon>Bacillati</taxon>
        <taxon>Actinomycetota</taxon>
        <taxon>Actinomycetes</taxon>
        <taxon>Micrococcales</taxon>
        <taxon>Micrococcaceae</taxon>
        <taxon>Pseudarthrobacter</taxon>
    </lineage>
</organism>
<dbReference type="EMBL" id="CP013747">
    <property type="protein sequence ID" value="ALV39924.1"/>
    <property type="molecule type" value="Genomic_DNA"/>
</dbReference>
<dbReference type="GO" id="GO:0016616">
    <property type="term" value="F:oxidoreductase activity, acting on the CH-OH group of donors, NAD or NADP as acceptor"/>
    <property type="evidence" value="ECO:0007669"/>
    <property type="project" value="TreeGrafter"/>
</dbReference>
<dbReference type="AlphaFoldDB" id="A0A0U3QI04"/>
<dbReference type="InterPro" id="IPR036291">
    <property type="entry name" value="NAD(P)-bd_dom_sf"/>
</dbReference>
<dbReference type="SUPFAM" id="SSF51735">
    <property type="entry name" value="NAD(P)-binding Rossmann-fold domains"/>
    <property type="match status" value="1"/>
</dbReference>
<dbReference type="FunFam" id="3.40.50.720:FF:000084">
    <property type="entry name" value="Short-chain dehydrogenase reductase"/>
    <property type="match status" value="1"/>
</dbReference>
<dbReference type="Gene3D" id="3.40.50.720">
    <property type="entry name" value="NAD(P)-binding Rossmann-like Domain"/>
    <property type="match status" value="1"/>
</dbReference>
<reference evidence="3 4" key="1">
    <citation type="submission" date="2015-12" db="EMBL/GenBank/DDBJ databases">
        <authorList>
            <person name="Shamseldin A."/>
            <person name="Moawad H."/>
            <person name="Abd El-Rahim W.M."/>
            <person name="Sadowsky M.J."/>
        </authorList>
    </citation>
    <scope>NUCLEOTIDE SEQUENCE [LARGE SCALE GENOMIC DNA]</scope>
    <source>
        <strain evidence="3 4">Ar51</strain>
    </source>
</reference>
<sequence>MAGKLANQVAIVVGAGQAPGAAVGNGRAVAVTYAREGAKVFVVDRDLDSAKETATLITNDGGDAQAFAADVTDESSVVAMVAACKQLWGRVDILHNNVGISHMGGDGPVTEITEEAWDFLMNVNLKSVLFACKHVLPIMREQSSGKIINIASMAALTANPLAGYKTSKTGVIALTENIAAANAEFGIRVNVILPGIIDTPMAVESRASKLGKSREEVVAMRQLRVPLANRVGTAWDVANAALFLVSDDAGYITGMSMIVDGGLNLVRG</sequence>
<dbReference type="RefSeq" id="WP_058929140.1">
    <property type="nucleotide sequence ID" value="NZ_CP013747.1"/>
</dbReference>
<dbReference type="Proteomes" id="UP000065151">
    <property type="component" value="Chromosome"/>
</dbReference>
<evidence type="ECO:0000313" key="4">
    <source>
        <dbReference type="Proteomes" id="UP000065151"/>
    </source>
</evidence>
<keyword evidence="2" id="KW-0560">Oxidoreductase</keyword>
<dbReference type="PANTHER" id="PTHR42760">
    <property type="entry name" value="SHORT-CHAIN DEHYDROGENASES/REDUCTASES FAMILY MEMBER"/>
    <property type="match status" value="1"/>
</dbReference>
<evidence type="ECO:0000256" key="1">
    <source>
        <dbReference type="ARBA" id="ARBA00006484"/>
    </source>
</evidence>
<dbReference type="STRING" id="121292.AU252_01065"/>
<comment type="similarity">
    <text evidence="1">Belongs to the short-chain dehydrogenases/reductases (SDR) family.</text>
</comment>
<dbReference type="CDD" id="cd05233">
    <property type="entry name" value="SDR_c"/>
    <property type="match status" value="1"/>
</dbReference>
<proteinExistence type="inferred from homology"/>
<protein>
    <submittedName>
        <fullName evidence="3">3-oxoacyl-ACP reductase</fullName>
    </submittedName>
</protein>
<dbReference type="Pfam" id="PF13561">
    <property type="entry name" value="adh_short_C2"/>
    <property type="match status" value="1"/>
</dbReference>
<dbReference type="PRINTS" id="PR00080">
    <property type="entry name" value="SDRFAMILY"/>
</dbReference>
<dbReference type="KEGG" id="psul:AU252_01065"/>
<evidence type="ECO:0000256" key="2">
    <source>
        <dbReference type="ARBA" id="ARBA00023002"/>
    </source>
</evidence>
<name>A0A0U3QI04_9MICC</name>
<gene>
    <name evidence="3" type="ORF">AU252_01065</name>
</gene>
<evidence type="ECO:0000313" key="3">
    <source>
        <dbReference type="EMBL" id="ALV39924.1"/>
    </source>
</evidence>
<dbReference type="PRINTS" id="PR00081">
    <property type="entry name" value="GDHRDH"/>
</dbReference>
<dbReference type="InterPro" id="IPR002347">
    <property type="entry name" value="SDR_fam"/>
</dbReference>